<evidence type="ECO:0000313" key="3">
    <source>
        <dbReference type="Proteomes" id="UP000658656"/>
    </source>
</evidence>
<keyword evidence="1" id="KW-0812">Transmembrane</keyword>
<reference evidence="2" key="2">
    <citation type="submission" date="2020-09" db="EMBL/GenBank/DDBJ databases">
        <authorList>
            <person name="Sun Q."/>
            <person name="Zhou Y."/>
        </authorList>
    </citation>
    <scope>NUCLEOTIDE SEQUENCE</scope>
    <source>
        <strain evidence="2">CGMCC 4.7679</strain>
    </source>
</reference>
<dbReference type="AlphaFoldDB" id="A0A8H9IVJ7"/>
<protein>
    <submittedName>
        <fullName evidence="2">Uncharacterized protein</fullName>
    </submittedName>
</protein>
<keyword evidence="1" id="KW-1133">Transmembrane helix</keyword>
<sequence>MELGRVLAAVTGEAAAAADGVERKLFDASGAEAFLAVPFVRLSRQSGERSLVSGQARVLSAAGAPEVTVAVRAVWAETGGWHLESGSDGHVVALEVPPPDEADPRAAVVQVAKAIAESSRNEIAHVRGLRYELERQLAELLAKRRHGTLRPLLAQLVELSTALGRVRDQAQEAVRDGMWIWLWDEDAYRGGNGAAWTTTYRAGLRHCEVIDQQLAEEISRLHSLLSSMSAFAVAQDSEAQDRFNLMAAVVAAGLGLPALILSLYGADSYLPLSSFDHAWRALLPIAVTVGVATTAAVRFLPGLSRGRHYAAALAVAAVLVGILWFAGALAVRG</sequence>
<gene>
    <name evidence="2" type="ORF">GCM10017566_44970</name>
</gene>
<feature type="transmembrane region" description="Helical" evidence="1">
    <location>
        <begin position="245"/>
        <end position="266"/>
    </location>
</feature>
<dbReference type="EMBL" id="BNAV01000006">
    <property type="protein sequence ID" value="GHF66216.1"/>
    <property type="molecule type" value="Genomic_DNA"/>
</dbReference>
<dbReference type="Proteomes" id="UP000658656">
    <property type="component" value="Unassembled WGS sequence"/>
</dbReference>
<feature type="transmembrane region" description="Helical" evidence="1">
    <location>
        <begin position="278"/>
        <end position="297"/>
    </location>
</feature>
<dbReference type="OrthoDB" id="3430209at2"/>
<accession>A0A8H9IVJ7</accession>
<comment type="caution">
    <text evidence="2">The sequence shown here is derived from an EMBL/GenBank/DDBJ whole genome shotgun (WGS) entry which is preliminary data.</text>
</comment>
<name>A0A8H9IVJ7_9PSEU</name>
<proteinExistence type="predicted"/>
<feature type="transmembrane region" description="Helical" evidence="1">
    <location>
        <begin position="309"/>
        <end position="331"/>
    </location>
</feature>
<evidence type="ECO:0000313" key="2">
    <source>
        <dbReference type="EMBL" id="GHF66216.1"/>
    </source>
</evidence>
<keyword evidence="1" id="KW-0472">Membrane</keyword>
<reference evidence="2" key="1">
    <citation type="journal article" date="2014" name="Int. J. Syst. Evol. Microbiol.">
        <title>Complete genome sequence of Corynebacterium casei LMG S-19264T (=DSM 44701T), isolated from a smear-ripened cheese.</title>
        <authorList>
            <consortium name="US DOE Joint Genome Institute (JGI-PGF)"/>
            <person name="Walter F."/>
            <person name="Albersmeier A."/>
            <person name="Kalinowski J."/>
            <person name="Ruckert C."/>
        </authorList>
    </citation>
    <scope>NUCLEOTIDE SEQUENCE</scope>
    <source>
        <strain evidence="2">CGMCC 4.7679</strain>
    </source>
</reference>
<dbReference type="RefSeq" id="WP_145932780.1">
    <property type="nucleotide sequence ID" value="NZ_BNAV01000006.1"/>
</dbReference>
<keyword evidence="3" id="KW-1185">Reference proteome</keyword>
<organism evidence="2 3">
    <name type="scientific">Amycolatopsis bartoniae</name>
    <dbReference type="NCBI Taxonomy" id="941986"/>
    <lineage>
        <taxon>Bacteria</taxon>
        <taxon>Bacillati</taxon>
        <taxon>Actinomycetota</taxon>
        <taxon>Actinomycetes</taxon>
        <taxon>Pseudonocardiales</taxon>
        <taxon>Pseudonocardiaceae</taxon>
        <taxon>Amycolatopsis</taxon>
    </lineage>
</organism>
<evidence type="ECO:0000256" key="1">
    <source>
        <dbReference type="SAM" id="Phobius"/>
    </source>
</evidence>